<dbReference type="RefSeq" id="WP_231943772.1">
    <property type="nucleotide sequence ID" value="NZ_CP036278.1"/>
</dbReference>
<sequence length="343" mass="37208" precursor="true">MIGKSSGALVVMLLVLVGIGMSALMAADNQPVPGYSPQQCDPATVVGHETCIKCHEAAMKQWMQTPHYRTFDALHRTPEAKQIADKMGLRSIKRNDTCVTCHYTRQVVGNRERVVAGVSCESCHGGAKNWLDLHADYGGPNVTREMETAAHREQRLEASIAAGMNNPENLYLVARQCLSCHTVPDEKLVNVGGHKAGTDQFELVAWSQGLVRHNFVRSGGATNAVSSPERLRVMYVVGQMADLEASLRATAKATEMATYGQASAGRAARAKSRLWEVQRRIDHPLLGKALDAVATLQLTLDNQQAMLAAADQVAEAAYEFATVDGSTLQAIDRLLPAANQYKN</sequence>
<accession>A0A518AKE8</accession>
<keyword evidence="5" id="KW-1185">Reference proteome</keyword>
<dbReference type="SUPFAM" id="SSF48695">
    <property type="entry name" value="Multiheme cytochromes"/>
    <property type="match status" value="1"/>
</dbReference>
<protein>
    <submittedName>
        <fullName evidence="4">Perchlorate reductase subunit gamma</fullName>
    </submittedName>
</protein>
<dbReference type="Pfam" id="PF13435">
    <property type="entry name" value="Cytochrome_C554"/>
    <property type="match status" value="1"/>
</dbReference>
<dbReference type="Proteomes" id="UP000315750">
    <property type="component" value="Chromosome"/>
</dbReference>
<evidence type="ECO:0000313" key="4">
    <source>
        <dbReference type="EMBL" id="QDU55193.1"/>
    </source>
</evidence>
<evidence type="ECO:0000256" key="2">
    <source>
        <dbReference type="SAM" id="SignalP"/>
    </source>
</evidence>
<dbReference type="Gene3D" id="1.10.1130.10">
    <property type="entry name" value="Flavocytochrome C3, Chain A"/>
    <property type="match status" value="1"/>
</dbReference>
<keyword evidence="1 2" id="KW-0732">Signal</keyword>
<proteinExistence type="predicted"/>
<dbReference type="InterPro" id="IPR051829">
    <property type="entry name" value="Multiheme_Cytochr_ET"/>
</dbReference>
<dbReference type="InterPro" id="IPR036280">
    <property type="entry name" value="Multihaem_cyt_sf"/>
</dbReference>
<dbReference type="PANTHER" id="PTHR35038">
    <property type="entry name" value="DISSIMILATORY SULFITE REDUCTASE SIRA"/>
    <property type="match status" value="1"/>
</dbReference>
<feature type="signal peptide" evidence="2">
    <location>
        <begin position="1"/>
        <end position="26"/>
    </location>
</feature>
<name>A0A518AKE8_9BACT</name>
<evidence type="ECO:0000256" key="1">
    <source>
        <dbReference type="ARBA" id="ARBA00022729"/>
    </source>
</evidence>
<dbReference type="KEGG" id="amuc:Pan181_13790"/>
<feature type="domain" description="Cytochrome c-552/4" evidence="3">
    <location>
        <begin position="50"/>
        <end position="125"/>
    </location>
</feature>
<dbReference type="EMBL" id="CP036278">
    <property type="protein sequence ID" value="QDU55193.1"/>
    <property type="molecule type" value="Genomic_DNA"/>
</dbReference>
<feature type="chain" id="PRO_5021719016" evidence="2">
    <location>
        <begin position="27"/>
        <end position="343"/>
    </location>
</feature>
<reference evidence="4 5" key="1">
    <citation type="submission" date="2019-02" db="EMBL/GenBank/DDBJ databases">
        <title>Deep-cultivation of Planctomycetes and their phenomic and genomic characterization uncovers novel biology.</title>
        <authorList>
            <person name="Wiegand S."/>
            <person name="Jogler M."/>
            <person name="Boedeker C."/>
            <person name="Pinto D."/>
            <person name="Vollmers J."/>
            <person name="Rivas-Marin E."/>
            <person name="Kohn T."/>
            <person name="Peeters S.H."/>
            <person name="Heuer A."/>
            <person name="Rast P."/>
            <person name="Oberbeckmann S."/>
            <person name="Bunk B."/>
            <person name="Jeske O."/>
            <person name="Meyerdierks A."/>
            <person name="Storesund J.E."/>
            <person name="Kallscheuer N."/>
            <person name="Luecker S."/>
            <person name="Lage O.M."/>
            <person name="Pohl T."/>
            <person name="Merkel B.J."/>
            <person name="Hornburger P."/>
            <person name="Mueller R.-W."/>
            <person name="Bruemmer F."/>
            <person name="Labrenz M."/>
            <person name="Spormann A.M."/>
            <person name="Op den Camp H."/>
            <person name="Overmann J."/>
            <person name="Amann R."/>
            <person name="Jetten M.S.M."/>
            <person name="Mascher T."/>
            <person name="Medema M.H."/>
            <person name="Devos D.P."/>
            <person name="Kaster A.-K."/>
            <person name="Ovreas L."/>
            <person name="Rohde M."/>
            <person name="Galperin M.Y."/>
            <person name="Jogler C."/>
        </authorList>
    </citation>
    <scope>NUCLEOTIDE SEQUENCE [LARGE SCALE GENOMIC DNA]</scope>
    <source>
        <strain evidence="4 5">Pan181</strain>
    </source>
</reference>
<evidence type="ECO:0000313" key="5">
    <source>
        <dbReference type="Proteomes" id="UP000315750"/>
    </source>
</evidence>
<gene>
    <name evidence="4" type="primary">pcrC</name>
    <name evidence="4" type="ORF">Pan181_13790</name>
</gene>
<organism evidence="4 5">
    <name type="scientific">Aeoliella mucimassa</name>
    <dbReference type="NCBI Taxonomy" id="2527972"/>
    <lineage>
        <taxon>Bacteria</taxon>
        <taxon>Pseudomonadati</taxon>
        <taxon>Planctomycetota</taxon>
        <taxon>Planctomycetia</taxon>
        <taxon>Pirellulales</taxon>
        <taxon>Lacipirellulaceae</taxon>
        <taxon>Aeoliella</taxon>
    </lineage>
</organism>
<dbReference type="AlphaFoldDB" id="A0A518AKE8"/>
<evidence type="ECO:0000259" key="3">
    <source>
        <dbReference type="Pfam" id="PF13435"/>
    </source>
</evidence>
<dbReference type="InterPro" id="IPR023155">
    <property type="entry name" value="Cyt_c-552/4"/>
</dbReference>
<dbReference type="PANTHER" id="PTHR35038:SF8">
    <property type="entry name" value="C-TYPE POLYHEME CYTOCHROME OMCC"/>
    <property type="match status" value="1"/>
</dbReference>